<evidence type="ECO:0000256" key="11">
    <source>
        <dbReference type="ARBA" id="ARBA00038976"/>
    </source>
</evidence>
<dbReference type="PIRSF" id="PIRSF016599">
    <property type="entry name" value="Xaa-His_dipept"/>
    <property type="match status" value="1"/>
</dbReference>
<dbReference type="InterPro" id="IPR001160">
    <property type="entry name" value="Peptidase_M20C"/>
</dbReference>
<dbReference type="CDD" id="cd03890">
    <property type="entry name" value="M20_pepD"/>
    <property type="match status" value="1"/>
</dbReference>
<sequence length="486" mass="52815">MSSITELSPKLIWQWFAKICAIPHPSHHEQALADFIINWAKQKQFWVEQDKAGNILIRKPATAGMENRQPVALQAHLDMVPQANKNTPHNFLTDPIQPYVDGEWVKAKGTTLGADNGIGMASCLAVLDSDDLAHPTLEVLLTASEETGMGGALGLQPNWLHSEVMINTDTEDEGEIYIGCAGGEDVDIRYSLEWQPVTEQEQAVHLALTGLRGGHSGAEIHLNRGNAIKLLARLLEQVAAQSVPFRLADIAGGSVRNAIPREAFATVLVPTASMAQFNQVLQQLLTELKSALAQAESKLQLELSDATAKQGVSVQQTAAVLDLINSLPNGVIRYSDALPDVVESSISLGVLETRETEVKLTLLARSLNEHGQDTVVSLVRSVCRLAGAEVKFSGRYPGWEPQAESAIVKQTKVLYDQILGKESVIKVIHAGLECGLINKVYPNMEMVSIGPTILGAHSPDERCHIPAVSTYWQLLTQLLATIPEKK</sequence>
<reference evidence="21 22" key="1">
    <citation type="submission" date="2014-11" db="EMBL/GenBank/DDBJ databases">
        <title>Pan-genome of Gallibacterium spp.</title>
        <authorList>
            <person name="Kudirkiene E."/>
            <person name="Bojesen A.M."/>
        </authorList>
    </citation>
    <scope>NUCLEOTIDE SEQUENCE [LARGE SCALE GENOMIC DNA]</scope>
    <source>
        <strain evidence="21 22">F150</strain>
    </source>
</reference>
<dbReference type="GO" id="GO:0046872">
    <property type="term" value="F:metal ion binding"/>
    <property type="evidence" value="ECO:0007669"/>
    <property type="project" value="UniProtKB-KW"/>
</dbReference>
<keyword evidence="5" id="KW-0378">Hydrolase</keyword>
<dbReference type="GO" id="GO:0070573">
    <property type="term" value="F:metallodipeptidase activity"/>
    <property type="evidence" value="ECO:0007669"/>
    <property type="project" value="TreeGrafter"/>
</dbReference>
<evidence type="ECO:0000256" key="10">
    <source>
        <dbReference type="ARBA" id="ARBA00036421"/>
    </source>
</evidence>
<evidence type="ECO:0000313" key="21">
    <source>
        <dbReference type="EMBL" id="OBW91243.1"/>
    </source>
</evidence>
<evidence type="ECO:0000256" key="14">
    <source>
        <dbReference type="ARBA" id="ARBA00071271"/>
    </source>
</evidence>
<dbReference type="Pfam" id="PF01546">
    <property type="entry name" value="Peptidase_M20"/>
    <property type="match status" value="1"/>
</dbReference>
<feature type="coiled-coil region" evidence="19">
    <location>
        <begin position="274"/>
        <end position="305"/>
    </location>
</feature>
<dbReference type="FunFam" id="3.40.630.10:FF:000018">
    <property type="entry name" value="Aminoacyl-histidine dipeptidase PepD"/>
    <property type="match status" value="1"/>
</dbReference>
<comment type="catalytic activity">
    <reaction evidence="10">
        <text>Hydrolysis of dipeptides, preferentially hydrophobic dipeptides including prolyl amino acids.</text>
        <dbReference type="EC" id="3.4.13.18"/>
    </reaction>
</comment>
<dbReference type="PATRIC" id="fig|505341.3.peg.2170"/>
<dbReference type="GO" id="GO:0005829">
    <property type="term" value="C:cytosol"/>
    <property type="evidence" value="ECO:0007669"/>
    <property type="project" value="TreeGrafter"/>
</dbReference>
<evidence type="ECO:0000313" key="22">
    <source>
        <dbReference type="Proteomes" id="UP000092649"/>
    </source>
</evidence>
<keyword evidence="9" id="KW-0170">Cobalt</keyword>
<keyword evidence="22" id="KW-1185">Reference proteome</keyword>
<evidence type="ECO:0000259" key="20">
    <source>
        <dbReference type="Pfam" id="PF07687"/>
    </source>
</evidence>
<dbReference type="EMBL" id="JTJL01000067">
    <property type="protein sequence ID" value="OBW91243.1"/>
    <property type="molecule type" value="Genomic_DNA"/>
</dbReference>
<dbReference type="InterPro" id="IPR036264">
    <property type="entry name" value="Bact_exopeptidase_dim_dom"/>
</dbReference>
<dbReference type="PANTHER" id="PTHR43501:SF1">
    <property type="entry name" value="CYTOSOL NON-SPECIFIC DIPEPTIDASE"/>
    <property type="match status" value="1"/>
</dbReference>
<dbReference type="FunFam" id="3.40.630.10:FF:000015">
    <property type="entry name" value="Aminoacyl-histidine dipeptidase PepD"/>
    <property type="match status" value="1"/>
</dbReference>
<dbReference type="NCBIfam" id="TIGR01893">
    <property type="entry name" value="aa-his-dipept"/>
    <property type="match status" value="1"/>
</dbReference>
<dbReference type="InterPro" id="IPR011650">
    <property type="entry name" value="Peptidase_M20_dimer"/>
</dbReference>
<keyword evidence="7" id="KW-0224">Dipeptidase</keyword>
<evidence type="ECO:0000256" key="3">
    <source>
        <dbReference type="ARBA" id="ARBA00022670"/>
    </source>
</evidence>
<evidence type="ECO:0000256" key="8">
    <source>
        <dbReference type="ARBA" id="ARBA00023049"/>
    </source>
</evidence>
<keyword evidence="8" id="KW-0482">Metalloprotease</keyword>
<name>A0A1A7NNP5_9PAST</name>
<dbReference type="Gene3D" id="3.40.630.10">
    <property type="entry name" value="Zn peptidases"/>
    <property type="match status" value="2"/>
</dbReference>
<evidence type="ECO:0000256" key="19">
    <source>
        <dbReference type="SAM" id="Coils"/>
    </source>
</evidence>
<dbReference type="Proteomes" id="UP000092649">
    <property type="component" value="Unassembled WGS sequence"/>
</dbReference>
<evidence type="ECO:0000256" key="12">
    <source>
        <dbReference type="ARBA" id="ARBA00044252"/>
    </source>
</evidence>
<comment type="cofactor">
    <cofactor evidence="2">
        <name>Zn(2+)</name>
        <dbReference type="ChEBI" id="CHEBI:29105"/>
    </cofactor>
</comment>
<evidence type="ECO:0000256" key="1">
    <source>
        <dbReference type="ARBA" id="ARBA00001941"/>
    </source>
</evidence>
<evidence type="ECO:0000256" key="13">
    <source>
        <dbReference type="ARBA" id="ARBA00061423"/>
    </source>
</evidence>
<dbReference type="EC" id="3.4.13.18" evidence="11"/>
<organism evidence="21 22">
    <name type="scientific">Gallibacterium salpingitidis</name>
    <dbReference type="NCBI Taxonomy" id="505341"/>
    <lineage>
        <taxon>Bacteria</taxon>
        <taxon>Pseudomonadati</taxon>
        <taxon>Pseudomonadota</taxon>
        <taxon>Gammaproteobacteria</taxon>
        <taxon>Pasteurellales</taxon>
        <taxon>Pasteurellaceae</taxon>
        <taxon>Gallibacterium</taxon>
    </lineage>
</organism>
<gene>
    <name evidence="21" type="ORF">QS62_10820</name>
</gene>
<evidence type="ECO:0000256" key="6">
    <source>
        <dbReference type="ARBA" id="ARBA00022833"/>
    </source>
</evidence>
<evidence type="ECO:0000256" key="7">
    <source>
        <dbReference type="ARBA" id="ARBA00022997"/>
    </source>
</evidence>
<dbReference type="PRINTS" id="PR00934">
    <property type="entry name" value="XHISDIPTASE"/>
</dbReference>
<accession>A0A1A7NNP5</accession>
<protein>
    <recommendedName>
        <fullName evidence="14">Cytosol non-specific dipeptidase</fullName>
        <ecNumber evidence="11">3.4.13.18</ecNumber>
    </recommendedName>
    <alternativeName>
        <fullName evidence="17">Aminoacyl-histidine dipeptidase</fullName>
    </alternativeName>
    <alternativeName>
        <fullName evidence="16">Beta-alanyl-histidine dipeptidase</fullName>
    </alternativeName>
    <alternativeName>
        <fullName evidence="15">Carnosinase</fullName>
    </alternativeName>
    <alternativeName>
        <fullName evidence="12">Peptidase D</fullName>
    </alternativeName>
    <alternativeName>
        <fullName evidence="18">Xaa-His dipeptidase</fullName>
    </alternativeName>
</protein>
<dbReference type="InterPro" id="IPR002933">
    <property type="entry name" value="Peptidase_M20"/>
</dbReference>
<evidence type="ECO:0000256" key="2">
    <source>
        <dbReference type="ARBA" id="ARBA00001947"/>
    </source>
</evidence>
<evidence type="ECO:0000256" key="17">
    <source>
        <dbReference type="ARBA" id="ARBA00077688"/>
    </source>
</evidence>
<proteinExistence type="inferred from homology"/>
<dbReference type="AlphaFoldDB" id="A0A1A7NNP5"/>
<keyword evidence="4" id="KW-0479">Metal-binding</keyword>
<evidence type="ECO:0000256" key="18">
    <source>
        <dbReference type="ARBA" id="ARBA00078074"/>
    </source>
</evidence>
<dbReference type="SUPFAM" id="SSF55031">
    <property type="entry name" value="Bacterial exopeptidase dimerisation domain"/>
    <property type="match status" value="1"/>
</dbReference>
<dbReference type="GO" id="GO:0006508">
    <property type="term" value="P:proteolysis"/>
    <property type="evidence" value="ECO:0007669"/>
    <property type="project" value="UniProtKB-KW"/>
</dbReference>
<keyword evidence="19" id="KW-0175">Coiled coil</keyword>
<evidence type="ECO:0000256" key="4">
    <source>
        <dbReference type="ARBA" id="ARBA00022723"/>
    </source>
</evidence>
<evidence type="ECO:0000256" key="9">
    <source>
        <dbReference type="ARBA" id="ARBA00023285"/>
    </source>
</evidence>
<keyword evidence="3" id="KW-0645">Protease</keyword>
<dbReference type="OrthoDB" id="9773892at2"/>
<evidence type="ECO:0000256" key="15">
    <source>
        <dbReference type="ARBA" id="ARBA00075285"/>
    </source>
</evidence>
<evidence type="ECO:0000256" key="16">
    <source>
        <dbReference type="ARBA" id="ARBA00076004"/>
    </source>
</evidence>
<dbReference type="RefSeq" id="WP_066110078.1">
    <property type="nucleotide sequence ID" value="NZ_CP103875.1"/>
</dbReference>
<dbReference type="Pfam" id="PF07687">
    <property type="entry name" value="M20_dimer"/>
    <property type="match status" value="1"/>
</dbReference>
<keyword evidence="6" id="KW-0862">Zinc</keyword>
<feature type="domain" description="Peptidase M20 dimerisation" evidence="20">
    <location>
        <begin position="207"/>
        <end position="294"/>
    </location>
</feature>
<dbReference type="SUPFAM" id="SSF53187">
    <property type="entry name" value="Zn-dependent exopeptidases"/>
    <property type="match status" value="1"/>
</dbReference>
<dbReference type="PANTHER" id="PTHR43501">
    <property type="entry name" value="CYTOSOL NON-SPECIFIC DIPEPTIDASE"/>
    <property type="match status" value="1"/>
</dbReference>
<evidence type="ECO:0000256" key="5">
    <source>
        <dbReference type="ARBA" id="ARBA00022801"/>
    </source>
</evidence>
<comment type="cofactor">
    <cofactor evidence="1">
        <name>Co(2+)</name>
        <dbReference type="ChEBI" id="CHEBI:48828"/>
    </cofactor>
</comment>
<comment type="caution">
    <text evidence="21">The sequence shown here is derived from an EMBL/GenBank/DDBJ whole genome shotgun (WGS) entry which is preliminary data.</text>
</comment>
<comment type="similarity">
    <text evidence="13">Belongs to the peptidase M20C family.</text>
</comment>